<feature type="region of interest" description="Disordered" evidence="1">
    <location>
        <begin position="1"/>
        <end position="79"/>
    </location>
</feature>
<dbReference type="AlphaFoldDB" id="A0AAV6VST3"/>
<organism evidence="2 3">
    <name type="scientific">Oedothorax gibbosus</name>
    <dbReference type="NCBI Taxonomy" id="931172"/>
    <lineage>
        <taxon>Eukaryota</taxon>
        <taxon>Metazoa</taxon>
        <taxon>Ecdysozoa</taxon>
        <taxon>Arthropoda</taxon>
        <taxon>Chelicerata</taxon>
        <taxon>Arachnida</taxon>
        <taxon>Araneae</taxon>
        <taxon>Araneomorphae</taxon>
        <taxon>Entelegynae</taxon>
        <taxon>Araneoidea</taxon>
        <taxon>Linyphiidae</taxon>
        <taxon>Erigoninae</taxon>
        <taxon>Oedothorax</taxon>
    </lineage>
</organism>
<dbReference type="Proteomes" id="UP000827092">
    <property type="component" value="Unassembled WGS sequence"/>
</dbReference>
<comment type="caution">
    <text evidence="2">The sequence shown here is derived from an EMBL/GenBank/DDBJ whole genome shotgun (WGS) entry which is preliminary data.</text>
</comment>
<name>A0AAV6VST3_9ARAC</name>
<dbReference type="EMBL" id="JAFNEN010000035">
    <property type="protein sequence ID" value="KAG8198811.1"/>
    <property type="molecule type" value="Genomic_DNA"/>
</dbReference>
<feature type="compositionally biased region" description="Polar residues" evidence="1">
    <location>
        <begin position="1"/>
        <end position="29"/>
    </location>
</feature>
<keyword evidence="3" id="KW-1185">Reference proteome</keyword>
<evidence type="ECO:0000313" key="2">
    <source>
        <dbReference type="EMBL" id="KAG8198811.1"/>
    </source>
</evidence>
<proteinExistence type="predicted"/>
<reference evidence="2 3" key="1">
    <citation type="journal article" date="2022" name="Nat. Ecol. Evol.">
        <title>A masculinizing supergene underlies an exaggerated male reproductive morph in a spider.</title>
        <authorList>
            <person name="Hendrickx F."/>
            <person name="De Corte Z."/>
            <person name="Sonet G."/>
            <person name="Van Belleghem S.M."/>
            <person name="Kostlbacher S."/>
            <person name="Vangestel C."/>
        </authorList>
    </citation>
    <scope>NUCLEOTIDE SEQUENCE [LARGE SCALE GENOMIC DNA]</scope>
    <source>
        <strain evidence="2">W744_W776</strain>
    </source>
</reference>
<protein>
    <submittedName>
        <fullName evidence="2">Uncharacterized protein</fullName>
    </submittedName>
</protein>
<evidence type="ECO:0000256" key="1">
    <source>
        <dbReference type="SAM" id="MobiDB-lite"/>
    </source>
</evidence>
<gene>
    <name evidence="2" type="ORF">JTE90_007115</name>
</gene>
<sequence length="98" mass="10947">MFLLSHGTSNQTLYLDNLSSPTSTDSGNTPLIRHRDTTESQTFNSHTIRRRHVVQISMSRLSDPKGLHEANSDSGKSDTIQIQEEVPSDKCDCLIISF</sequence>
<feature type="compositionally biased region" description="Basic and acidic residues" evidence="1">
    <location>
        <begin position="62"/>
        <end position="71"/>
    </location>
</feature>
<evidence type="ECO:0000313" key="3">
    <source>
        <dbReference type="Proteomes" id="UP000827092"/>
    </source>
</evidence>
<accession>A0AAV6VST3</accession>